<proteinExistence type="predicted"/>
<dbReference type="STRING" id="1088721.JI59_11315"/>
<keyword evidence="9" id="KW-1185">Reference proteome</keyword>
<keyword evidence="2" id="KW-1003">Cell membrane</keyword>
<dbReference type="PATRIC" id="fig|1088721.3.peg.1732"/>
<evidence type="ECO:0000256" key="6">
    <source>
        <dbReference type="SAM" id="MobiDB-lite"/>
    </source>
</evidence>
<dbReference type="PIRSF" id="PIRSF035875">
    <property type="entry name" value="RNase_BN"/>
    <property type="match status" value="1"/>
</dbReference>
<feature type="transmembrane region" description="Helical" evidence="7">
    <location>
        <begin position="282"/>
        <end position="306"/>
    </location>
</feature>
<evidence type="ECO:0000256" key="4">
    <source>
        <dbReference type="ARBA" id="ARBA00022989"/>
    </source>
</evidence>
<dbReference type="InterPro" id="IPR017039">
    <property type="entry name" value="Virul_fac_BrkB"/>
</dbReference>
<feature type="transmembrane region" description="Helical" evidence="7">
    <location>
        <begin position="133"/>
        <end position="153"/>
    </location>
</feature>
<organism evidence="8 9">
    <name type="scientific">Novosphingobium pentaromativorans US6-1</name>
    <dbReference type="NCBI Taxonomy" id="1088721"/>
    <lineage>
        <taxon>Bacteria</taxon>
        <taxon>Pseudomonadati</taxon>
        <taxon>Pseudomonadota</taxon>
        <taxon>Alphaproteobacteria</taxon>
        <taxon>Sphingomonadales</taxon>
        <taxon>Sphingomonadaceae</taxon>
        <taxon>Novosphingobium</taxon>
    </lineage>
</organism>
<dbReference type="PANTHER" id="PTHR30213">
    <property type="entry name" value="INNER MEMBRANE PROTEIN YHJD"/>
    <property type="match status" value="1"/>
</dbReference>
<evidence type="ECO:0000256" key="3">
    <source>
        <dbReference type="ARBA" id="ARBA00022692"/>
    </source>
</evidence>
<evidence type="ECO:0000256" key="7">
    <source>
        <dbReference type="SAM" id="Phobius"/>
    </source>
</evidence>
<accession>G6EBN2</accession>
<dbReference type="eggNOG" id="COG1295">
    <property type="taxonomic scope" value="Bacteria"/>
</dbReference>
<feature type="transmembrane region" description="Helical" evidence="7">
    <location>
        <begin position="174"/>
        <end position="200"/>
    </location>
</feature>
<feature type="transmembrane region" description="Helical" evidence="7">
    <location>
        <begin position="253"/>
        <end position="270"/>
    </location>
</feature>
<dbReference type="GO" id="GO:0005886">
    <property type="term" value="C:plasma membrane"/>
    <property type="evidence" value="ECO:0007669"/>
    <property type="project" value="UniProtKB-SubCell"/>
</dbReference>
<feature type="region of interest" description="Disordered" evidence="6">
    <location>
        <begin position="1"/>
        <end position="26"/>
    </location>
</feature>
<keyword evidence="5 7" id="KW-0472">Membrane</keyword>
<name>G6EBN2_9SPHN</name>
<dbReference type="PANTHER" id="PTHR30213:SF0">
    <property type="entry name" value="UPF0761 MEMBRANE PROTEIN YIHY"/>
    <property type="match status" value="1"/>
</dbReference>
<feature type="transmembrane region" description="Helical" evidence="7">
    <location>
        <begin position="220"/>
        <end position="241"/>
    </location>
</feature>
<evidence type="ECO:0000256" key="2">
    <source>
        <dbReference type="ARBA" id="ARBA00022475"/>
    </source>
</evidence>
<comment type="subcellular location">
    <subcellularLocation>
        <location evidence="1">Cell membrane</location>
        <topology evidence="1">Multi-pass membrane protein</topology>
    </subcellularLocation>
</comment>
<protein>
    <submittedName>
        <fullName evidence="8">Uncharacterized protein</fullName>
    </submittedName>
</protein>
<dbReference type="KEGG" id="npn:JI59_11315"/>
<keyword evidence="4 7" id="KW-1133">Transmembrane helix</keyword>
<feature type="transmembrane region" description="Helical" evidence="7">
    <location>
        <begin position="72"/>
        <end position="94"/>
    </location>
</feature>
<sequence>MQVEQPIEQDDPLDRVMADLSPESRRREALRRRDRIKDELRRRAGPGSRFFAVLRRVLSGAWHDGFIHAGNLAYMTLLALFPFFIALAAIFSALGEQGRLDASIDALLIAVPPRVAEVIDPVARDVVAARHGWLLWVGGLFGLWTATSLIETIRDILHRAYGMAKDRAFWRYRLFSTGLIFGSVILLLVSLSSQVLIGAIEEVLLVLFPRLDSVIDQIMVSRTISTATLFGSIYTLFYLLTPRAYQRGIYPKWPGAALVTVWWLLVVWLLPQVLRNFFVYDLTYGSLAGVMIALFFFWLVGLGMVVGAELNAALAESPEERELLRRARASSAQDDNEVQDEHE</sequence>
<dbReference type="AlphaFoldDB" id="G6EBN2"/>
<dbReference type="Pfam" id="PF03631">
    <property type="entry name" value="Virul_fac_BrkB"/>
    <property type="match status" value="1"/>
</dbReference>
<comment type="caution">
    <text evidence="8">The sequence shown here is derived from an EMBL/GenBank/DDBJ whole genome shotgun (WGS) entry which is preliminary data.</text>
</comment>
<evidence type="ECO:0000256" key="1">
    <source>
        <dbReference type="ARBA" id="ARBA00004651"/>
    </source>
</evidence>
<evidence type="ECO:0000256" key="5">
    <source>
        <dbReference type="ARBA" id="ARBA00023136"/>
    </source>
</evidence>
<feature type="compositionally biased region" description="Basic and acidic residues" evidence="6">
    <location>
        <begin position="12"/>
        <end position="26"/>
    </location>
</feature>
<evidence type="ECO:0000313" key="8">
    <source>
        <dbReference type="EMBL" id="EHJ61314.1"/>
    </source>
</evidence>
<dbReference type="Proteomes" id="UP000004030">
    <property type="component" value="Unassembled WGS sequence"/>
</dbReference>
<dbReference type="EMBL" id="AGFM01000024">
    <property type="protein sequence ID" value="EHJ61314.1"/>
    <property type="molecule type" value="Genomic_DNA"/>
</dbReference>
<reference evidence="8 9" key="1">
    <citation type="journal article" date="2012" name="J. Bacteriol.">
        <title>Genome sequence of benzo(a)pyrene-degrading bacterium Novosphingobium pentaromativorans US6-1.</title>
        <authorList>
            <person name="Luo Y.R."/>
            <person name="Kang S.G."/>
            <person name="Kim S.J."/>
            <person name="Kim M.R."/>
            <person name="Li N."/>
            <person name="Lee J.H."/>
            <person name="Kwon K.K."/>
        </authorList>
    </citation>
    <scope>NUCLEOTIDE SEQUENCE [LARGE SCALE GENOMIC DNA]</scope>
    <source>
        <strain evidence="8 9">US6-1</strain>
    </source>
</reference>
<gene>
    <name evidence="8" type="ORF">NSU_1753</name>
</gene>
<evidence type="ECO:0000313" key="9">
    <source>
        <dbReference type="Proteomes" id="UP000004030"/>
    </source>
</evidence>
<keyword evidence="3 7" id="KW-0812">Transmembrane</keyword>